<evidence type="ECO:0000256" key="1">
    <source>
        <dbReference type="ARBA" id="ARBA00004651"/>
    </source>
</evidence>
<keyword evidence="5 6" id="KW-0472">Membrane</keyword>
<keyword evidence="8" id="KW-1185">Reference proteome</keyword>
<keyword evidence="4 6" id="KW-1133">Transmembrane helix</keyword>
<evidence type="ECO:0000256" key="6">
    <source>
        <dbReference type="SAM" id="Phobius"/>
    </source>
</evidence>
<sequence length="352" mass="39732">MEFNIGPRMVKTGLAVVLTLLITNMIGLELQLVAAIAAVLAMQPSIMRSFAYIKEVLISNGVGLVFALLGILLLGSHPLSVGVVVIISIAINIKLGLNKTVSLTVLTIVTLMLASSDGVSFIYVIERLSLVAIGVLSAFIINVLIYPPDHQKILFAMIKEASEKTNFLLRVIPNQTMSLPQMKGEDRETEKLINKTKSYYEIISDEKTSLFIRKKIDFLRNIVIYKHMIRVLEKKYTLIQSLEKNLDHIETISSGKSHLIKKLVSEINMYSENILLMYEDKVILDKDLQKVAKSAMRVTINNLIEELQGSGFEKWTYLFPIASSIIELFYELDKLERFVRLKELRGRSRDGK</sequence>
<dbReference type="PANTHER" id="PTHR40064">
    <property type="entry name" value="MEMBRANE PROTEIN-RELATED"/>
    <property type="match status" value="1"/>
</dbReference>
<comment type="subcellular location">
    <subcellularLocation>
        <location evidence="1">Cell membrane</location>
        <topology evidence="1">Multi-pass membrane protein</topology>
    </subcellularLocation>
</comment>
<evidence type="ECO:0000256" key="2">
    <source>
        <dbReference type="ARBA" id="ARBA00022475"/>
    </source>
</evidence>
<accession>A0A265NEV7</accession>
<keyword evidence="2" id="KW-1003">Cell membrane</keyword>
<evidence type="ECO:0000256" key="4">
    <source>
        <dbReference type="ARBA" id="ARBA00022989"/>
    </source>
</evidence>
<dbReference type="OrthoDB" id="1653617at2"/>
<evidence type="ECO:0000313" key="7">
    <source>
        <dbReference type="EMBL" id="OZU90568.1"/>
    </source>
</evidence>
<gene>
    <name evidence="7" type="ORF">CIL03_05330</name>
</gene>
<organism evidence="7 8">
    <name type="scientific">Virgibacillus indicus</name>
    <dbReference type="NCBI Taxonomy" id="2024554"/>
    <lineage>
        <taxon>Bacteria</taxon>
        <taxon>Bacillati</taxon>
        <taxon>Bacillota</taxon>
        <taxon>Bacilli</taxon>
        <taxon>Bacillales</taxon>
        <taxon>Bacillaceae</taxon>
        <taxon>Virgibacillus</taxon>
    </lineage>
</organism>
<dbReference type="EMBL" id="NPMS01000001">
    <property type="protein sequence ID" value="OZU90568.1"/>
    <property type="molecule type" value="Genomic_DNA"/>
</dbReference>
<feature type="transmembrane region" description="Helical" evidence="6">
    <location>
        <begin position="65"/>
        <end position="91"/>
    </location>
</feature>
<reference evidence="7 8" key="1">
    <citation type="submission" date="2017-08" db="EMBL/GenBank/DDBJ databases">
        <title>Virgibacillus indicus sp. nov. and Virgibacillus profoundi sp. nov, two moderately halophilic bacteria isolated from marine sediment by using the Microfluidic Streak Plate.</title>
        <authorList>
            <person name="Xu B."/>
            <person name="Hu B."/>
            <person name="Wang J."/>
            <person name="Zhu Y."/>
            <person name="Huang L."/>
            <person name="Du W."/>
            <person name="Huang Y."/>
        </authorList>
    </citation>
    <scope>NUCLEOTIDE SEQUENCE [LARGE SCALE GENOMIC DNA]</scope>
    <source>
        <strain evidence="7 8">IO3-P2-C2</strain>
    </source>
</reference>
<evidence type="ECO:0000256" key="5">
    <source>
        <dbReference type="ARBA" id="ARBA00023136"/>
    </source>
</evidence>
<dbReference type="Proteomes" id="UP000216498">
    <property type="component" value="Unassembled WGS sequence"/>
</dbReference>
<dbReference type="GO" id="GO:0005886">
    <property type="term" value="C:plasma membrane"/>
    <property type="evidence" value="ECO:0007669"/>
    <property type="project" value="UniProtKB-SubCell"/>
</dbReference>
<protein>
    <submittedName>
        <fullName evidence="7">Uncharacterized protein</fullName>
    </submittedName>
</protein>
<feature type="transmembrane region" description="Helical" evidence="6">
    <location>
        <begin position="103"/>
        <end position="124"/>
    </location>
</feature>
<proteinExistence type="predicted"/>
<comment type="caution">
    <text evidence="7">The sequence shown here is derived from an EMBL/GenBank/DDBJ whole genome shotgun (WGS) entry which is preliminary data.</text>
</comment>
<keyword evidence="3 6" id="KW-0812">Transmembrane</keyword>
<dbReference type="Pfam" id="PF06081">
    <property type="entry name" value="ArAE_1"/>
    <property type="match status" value="1"/>
</dbReference>
<dbReference type="AlphaFoldDB" id="A0A265NEV7"/>
<dbReference type="InterPro" id="IPR052984">
    <property type="entry name" value="UPF0421"/>
</dbReference>
<dbReference type="RefSeq" id="WP_094884278.1">
    <property type="nucleotide sequence ID" value="NZ_NPMS01000001.1"/>
</dbReference>
<name>A0A265NEV7_9BACI</name>
<feature type="transmembrane region" description="Helical" evidence="6">
    <location>
        <begin position="130"/>
        <end position="147"/>
    </location>
</feature>
<evidence type="ECO:0000313" key="8">
    <source>
        <dbReference type="Proteomes" id="UP000216498"/>
    </source>
</evidence>
<evidence type="ECO:0000256" key="3">
    <source>
        <dbReference type="ARBA" id="ARBA00022692"/>
    </source>
</evidence>
<dbReference type="PANTHER" id="PTHR40064:SF1">
    <property type="entry name" value="MEMBRANE PROTEIN"/>
    <property type="match status" value="1"/>
</dbReference>
<dbReference type="InterPro" id="IPR010343">
    <property type="entry name" value="ArAE_1"/>
</dbReference>